<evidence type="ECO:0000256" key="3">
    <source>
        <dbReference type="ARBA" id="ARBA00023136"/>
    </source>
</evidence>
<comment type="caution">
    <text evidence="6">The sequence shown here is derived from an EMBL/GenBank/DDBJ whole genome shotgun (WGS) entry which is preliminary data.</text>
</comment>
<dbReference type="EMBL" id="BMKS01000005">
    <property type="protein sequence ID" value="GGG32190.1"/>
    <property type="molecule type" value="Genomic_DNA"/>
</dbReference>
<dbReference type="InterPro" id="IPR011701">
    <property type="entry name" value="MFS"/>
</dbReference>
<dbReference type="Gene3D" id="1.20.1250.20">
    <property type="entry name" value="MFS general substrate transporter like domains"/>
    <property type="match status" value="2"/>
</dbReference>
<evidence type="ECO:0000256" key="1">
    <source>
        <dbReference type="ARBA" id="ARBA00022692"/>
    </source>
</evidence>
<keyword evidence="2 4" id="KW-1133">Transmembrane helix</keyword>
<dbReference type="GO" id="GO:0005886">
    <property type="term" value="C:plasma membrane"/>
    <property type="evidence" value="ECO:0007669"/>
    <property type="project" value="TreeGrafter"/>
</dbReference>
<name>A0A8J3EDN3_9PROT</name>
<feature type="transmembrane region" description="Helical" evidence="4">
    <location>
        <begin position="221"/>
        <end position="245"/>
    </location>
</feature>
<feature type="transmembrane region" description="Helical" evidence="4">
    <location>
        <begin position="363"/>
        <end position="385"/>
    </location>
</feature>
<keyword evidence="7" id="KW-1185">Reference proteome</keyword>
<keyword evidence="1 4" id="KW-0812">Transmembrane</keyword>
<protein>
    <submittedName>
        <fullName evidence="6">MFS transporter</fullName>
    </submittedName>
</protein>
<dbReference type="AlphaFoldDB" id="A0A8J3EDN3"/>
<proteinExistence type="predicted"/>
<evidence type="ECO:0000313" key="6">
    <source>
        <dbReference type="EMBL" id="GGG32190.1"/>
    </source>
</evidence>
<accession>A0A8J3EDN3</accession>
<dbReference type="GO" id="GO:0022857">
    <property type="term" value="F:transmembrane transporter activity"/>
    <property type="evidence" value="ECO:0007669"/>
    <property type="project" value="InterPro"/>
</dbReference>
<dbReference type="InterPro" id="IPR020846">
    <property type="entry name" value="MFS_dom"/>
</dbReference>
<feature type="transmembrane region" description="Helical" evidence="4">
    <location>
        <begin position="151"/>
        <end position="174"/>
    </location>
</feature>
<feature type="transmembrane region" description="Helical" evidence="4">
    <location>
        <begin position="301"/>
        <end position="320"/>
    </location>
</feature>
<dbReference type="RefSeq" id="WP_188899903.1">
    <property type="nucleotide sequence ID" value="NZ_BMKS01000005.1"/>
</dbReference>
<feature type="transmembrane region" description="Helical" evidence="4">
    <location>
        <begin position="326"/>
        <end position="343"/>
    </location>
</feature>
<dbReference type="SUPFAM" id="SSF103473">
    <property type="entry name" value="MFS general substrate transporter"/>
    <property type="match status" value="1"/>
</dbReference>
<gene>
    <name evidence="6" type="ORF">GCM10010964_20170</name>
</gene>
<feature type="domain" description="Major facilitator superfamily (MFS) profile" evidence="5">
    <location>
        <begin position="26"/>
        <end position="414"/>
    </location>
</feature>
<feature type="transmembrane region" description="Helical" evidence="4">
    <location>
        <begin position="113"/>
        <end position="130"/>
    </location>
</feature>
<feature type="transmembrane region" description="Helical" evidence="4">
    <location>
        <begin position="57"/>
        <end position="76"/>
    </location>
</feature>
<dbReference type="Proteomes" id="UP000597507">
    <property type="component" value="Unassembled WGS sequence"/>
</dbReference>
<dbReference type="PANTHER" id="PTHR43129:SF1">
    <property type="entry name" value="FOSMIDOMYCIN RESISTANCE PROTEIN"/>
    <property type="match status" value="1"/>
</dbReference>
<keyword evidence="3 4" id="KW-0472">Membrane</keyword>
<evidence type="ECO:0000259" key="5">
    <source>
        <dbReference type="PROSITE" id="PS50850"/>
    </source>
</evidence>
<dbReference type="PROSITE" id="PS50850">
    <property type="entry name" value="MFS"/>
    <property type="match status" value="1"/>
</dbReference>
<feature type="transmembrane region" description="Helical" evidence="4">
    <location>
        <begin position="391"/>
        <end position="409"/>
    </location>
</feature>
<organism evidence="6 7">
    <name type="scientific">Caldovatus sediminis</name>
    <dbReference type="NCBI Taxonomy" id="2041189"/>
    <lineage>
        <taxon>Bacteria</taxon>
        <taxon>Pseudomonadati</taxon>
        <taxon>Pseudomonadota</taxon>
        <taxon>Alphaproteobacteria</taxon>
        <taxon>Acetobacterales</taxon>
        <taxon>Roseomonadaceae</taxon>
        <taxon>Caldovatus</taxon>
    </lineage>
</organism>
<feature type="transmembrane region" description="Helical" evidence="4">
    <location>
        <begin position="27"/>
        <end position="51"/>
    </location>
</feature>
<dbReference type="Pfam" id="PF07690">
    <property type="entry name" value="MFS_1"/>
    <property type="match status" value="1"/>
</dbReference>
<feature type="transmembrane region" description="Helical" evidence="4">
    <location>
        <begin position="180"/>
        <end position="200"/>
    </location>
</feature>
<evidence type="ECO:0000256" key="4">
    <source>
        <dbReference type="SAM" id="Phobius"/>
    </source>
</evidence>
<sequence>MSSSTEAGRAVATPDAADRRAEETRTLWLVSAAHLVSHLHILVLPPLFPLLRDRLEVGFVELGLALTVFNVVSAFAQAPMGFVVDRLGPVRMLAGALCLGGAAFVSLGLVGSYAWLLVAAALAGAANSVYHPADYAILTRAIGEQRMGRAFSIHTFAGFLGGAMAPALVLGVAATAGLEAALILAGLVGPAVAVPLLLASRRGLAGEATPRAAAGPAAPKASAAAVPPGAVLTPAVLSMAVFFLLLNLSTGGVQNFSVAALTQGYGVALGAANVALTAFLGLSAAGVLAGGWLADRTRRHGLVAAGSFALTAALVALVGAVPLGPVPLALAMGAAGFFSGLIMPSRDMLVRAAAPPGAAGRVFGIVSTGFNVSGAIGPVIYGWILDQGAPGGVFAAAVGFMLLTVTMALGSEWRRLRREAAAGPLAAR</sequence>
<evidence type="ECO:0000256" key="2">
    <source>
        <dbReference type="ARBA" id="ARBA00022989"/>
    </source>
</evidence>
<dbReference type="InterPro" id="IPR036259">
    <property type="entry name" value="MFS_trans_sf"/>
</dbReference>
<dbReference type="PANTHER" id="PTHR43129">
    <property type="entry name" value="FOSMIDOMYCIN RESISTANCE PROTEIN"/>
    <property type="match status" value="1"/>
</dbReference>
<reference evidence="6 7" key="1">
    <citation type="journal article" date="2014" name="Int. J. Syst. Evol. Microbiol.">
        <title>Complete genome sequence of Corynebacterium casei LMG S-19264T (=DSM 44701T), isolated from a smear-ripened cheese.</title>
        <authorList>
            <consortium name="US DOE Joint Genome Institute (JGI-PGF)"/>
            <person name="Walter F."/>
            <person name="Albersmeier A."/>
            <person name="Kalinowski J."/>
            <person name="Ruckert C."/>
        </authorList>
    </citation>
    <scope>NUCLEOTIDE SEQUENCE [LARGE SCALE GENOMIC DNA]</scope>
    <source>
        <strain evidence="6 7">CGMCC 1.16330</strain>
    </source>
</reference>
<feature type="transmembrane region" description="Helical" evidence="4">
    <location>
        <begin position="265"/>
        <end position="289"/>
    </location>
</feature>
<evidence type="ECO:0000313" key="7">
    <source>
        <dbReference type="Proteomes" id="UP000597507"/>
    </source>
</evidence>
<feature type="transmembrane region" description="Helical" evidence="4">
    <location>
        <begin position="88"/>
        <end position="107"/>
    </location>
</feature>